<name>A0A1D6NF34_MAIZE</name>
<dbReference type="EMBL" id="CM007649">
    <property type="protein sequence ID" value="ONM39091.1"/>
    <property type="molecule type" value="Genomic_DNA"/>
</dbReference>
<dbReference type="InParanoid" id="A0A1D6NF34"/>
<reference evidence="1" key="1">
    <citation type="submission" date="2015-12" db="EMBL/GenBank/DDBJ databases">
        <title>Update maize B73 reference genome by single molecule sequencing technologies.</title>
        <authorList>
            <consortium name="Maize Genome Sequencing Project"/>
            <person name="Ware D."/>
        </authorList>
    </citation>
    <scope>NUCLEOTIDE SEQUENCE [LARGE SCALE GENOMIC DNA]</scope>
    <source>
        <tissue evidence="1">Seedling</tissue>
    </source>
</reference>
<dbReference type="AlphaFoldDB" id="A0A1D6NF34"/>
<proteinExistence type="predicted"/>
<gene>
    <name evidence="1" type="ORF">ZEAMMB73_Zm00001d043803</name>
</gene>
<dbReference type="EMBL" id="CM007649">
    <property type="protein sequence ID" value="ONM39092.1"/>
    <property type="molecule type" value="Genomic_DNA"/>
</dbReference>
<organism evidence="1">
    <name type="scientific">Zea mays</name>
    <name type="common">Maize</name>
    <dbReference type="NCBI Taxonomy" id="4577"/>
    <lineage>
        <taxon>Eukaryota</taxon>
        <taxon>Viridiplantae</taxon>
        <taxon>Streptophyta</taxon>
        <taxon>Embryophyta</taxon>
        <taxon>Tracheophyta</taxon>
        <taxon>Spermatophyta</taxon>
        <taxon>Magnoliopsida</taxon>
        <taxon>Liliopsida</taxon>
        <taxon>Poales</taxon>
        <taxon>Poaceae</taxon>
        <taxon>PACMAD clade</taxon>
        <taxon>Panicoideae</taxon>
        <taxon>Andropogonodae</taxon>
        <taxon>Andropogoneae</taxon>
        <taxon>Tripsacinae</taxon>
        <taxon>Zea</taxon>
    </lineage>
</organism>
<accession>A0A1D6NF34</accession>
<protein>
    <submittedName>
        <fullName evidence="1">Uncharacterized protein</fullName>
    </submittedName>
</protein>
<evidence type="ECO:0000313" key="1">
    <source>
        <dbReference type="EMBL" id="ONM39091.1"/>
    </source>
</evidence>
<sequence>MLILNSWHFFFGFHSALEVIPTSK</sequence>